<evidence type="ECO:0000256" key="1">
    <source>
        <dbReference type="SAM" id="MobiDB-lite"/>
    </source>
</evidence>
<sequence>MTLQPHVFETARPDTITAATSFGGVREPVPPLLVIVVSGALSVSGTSSAESARVWEAPYLHASEATASRLGREQYAETPDDAEATRQAISELRRLSGLTWEQIGELFDVSRRSVHFWASGKPLNAGNEQRLMQALDVVRAADRGDARSTRAALFEVKEGKTAFALLTTGRFEEARAILGVGTIRPRPALAELTAASQASRMPPPPQDLIDAQYERVHRDRGQARAARTVRNKRRGTS</sequence>
<reference evidence="2 3" key="1">
    <citation type="journal article" date="2020" name="Microorganisms">
        <title>Osmotic Adaptation and Compatible Solute Biosynthesis of Phototrophic Bacteria as Revealed from Genome Analyses.</title>
        <authorList>
            <person name="Imhoff J.F."/>
            <person name="Rahn T."/>
            <person name="Kunzel S."/>
            <person name="Keller A."/>
            <person name="Neulinger S.C."/>
        </authorList>
    </citation>
    <scope>NUCLEOTIDE SEQUENCE [LARGE SCALE GENOMIC DNA]</scope>
    <source>
        <strain evidence="2 3">DSM 21303</strain>
    </source>
</reference>
<protein>
    <submittedName>
        <fullName evidence="2">Uncharacterized protein</fullName>
    </submittedName>
</protein>
<accession>A0A9X1BAV0</accession>
<dbReference type="EMBL" id="NRSD01000026">
    <property type="protein sequence ID" value="MBK1646473.1"/>
    <property type="molecule type" value="Genomic_DNA"/>
</dbReference>
<gene>
    <name evidence="2" type="ORF">CKO25_17845</name>
</gene>
<dbReference type="GO" id="GO:0003677">
    <property type="term" value="F:DNA binding"/>
    <property type="evidence" value="ECO:0007669"/>
    <property type="project" value="InterPro"/>
</dbReference>
<organism evidence="2 3">
    <name type="scientific">Thiocapsa imhoffii</name>
    <dbReference type="NCBI Taxonomy" id="382777"/>
    <lineage>
        <taxon>Bacteria</taxon>
        <taxon>Pseudomonadati</taxon>
        <taxon>Pseudomonadota</taxon>
        <taxon>Gammaproteobacteria</taxon>
        <taxon>Chromatiales</taxon>
        <taxon>Chromatiaceae</taxon>
        <taxon>Thiocapsa</taxon>
    </lineage>
</organism>
<comment type="caution">
    <text evidence="2">The sequence shown here is derived from an EMBL/GenBank/DDBJ whole genome shotgun (WGS) entry which is preliminary data.</text>
</comment>
<feature type="compositionally biased region" description="Basic residues" evidence="1">
    <location>
        <begin position="227"/>
        <end position="237"/>
    </location>
</feature>
<dbReference type="RefSeq" id="WP_200389292.1">
    <property type="nucleotide sequence ID" value="NZ_NRSD01000026.1"/>
</dbReference>
<dbReference type="SUPFAM" id="SSF47413">
    <property type="entry name" value="lambda repressor-like DNA-binding domains"/>
    <property type="match status" value="1"/>
</dbReference>
<proteinExistence type="predicted"/>
<evidence type="ECO:0000313" key="3">
    <source>
        <dbReference type="Proteomes" id="UP001138802"/>
    </source>
</evidence>
<dbReference type="Proteomes" id="UP001138802">
    <property type="component" value="Unassembled WGS sequence"/>
</dbReference>
<dbReference type="InterPro" id="IPR010982">
    <property type="entry name" value="Lambda_DNA-bd_dom_sf"/>
</dbReference>
<evidence type="ECO:0000313" key="2">
    <source>
        <dbReference type="EMBL" id="MBK1646473.1"/>
    </source>
</evidence>
<name>A0A9X1BAV0_9GAMM</name>
<dbReference type="AlphaFoldDB" id="A0A9X1BAV0"/>
<keyword evidence="3" id="KW-1185">Reference proteome</keyword>
<feature type="region of interest" description="Disordered" evidence="1">
    <location>
        <begin position="215"/>
        <end position="237"/>
    </location>
</feature>